<dbReference type="GO" id="GO:0006783">
    <property type="term" value="P:heme biosynthetic process"/>
    <property type="evidence" value="ECO:0007669"/>
    <property type="project" value="TreeGrafter"/>
</dbReference>
<dbReference type="InterPro" id="IPR015422">
    <property type="entry name" value="PyrdxlP-dep_Trfase_small"/>
</dbReference>
<evidence type="ECO:0000256" key="2">
    <source>
        <dbReference type="ARBA" id="ARBA00008392"/>
    </source>
</evidence>
<dbReference type="InterPro" id="IPR015421">
    <property type="entry name" value="PyrdxlP-dep_Trfase_major"/>
</dbReference>
<dbReference type="NCBIfam" id="TIGR01821">
    <property type="entry name" value="5aminolev_synth"/>
    <property type="match status" value="1"/>
</dbReference>
<evidence type="ECO:0000256" key="4">
    <source>
        <dbReference type="ARBA" id="ARBA00022898"/>
    </source>
</evidence>
<organism evidence="7">
    <name type="scientific">marine metagenome</name>
    <dbReference type="NCBI Taxonomy" id="408172"/>
    <lineage>
        <taxon>unclassified sequences</taxon>
        <taxon>metagenomes</taxon>
        <taxon>ecological metagenomes</taxon>
    </lineage>
</organism>
<dbReference type="PANTHER" id="PTHR13693">
    <property type="entry name" value="CLASS II AMINOTRANSFERASE/8-AMINO-7-OXONONANOATE SYNTHASE"/>
    <property type="match status" value="1"/>
</dbReference>
<dbReference type="FunFam" id="3.40.640.10:FF:000006">
    <property type="entry name" value="5-aminolevulinate synthase, mitochondrial"/>
    <property type="match status" value="1"/>
</dbReference>
<evidence type="ECO:0000313" key="7">
    <source>
        <dbReference type="EMBL" id="SVB40380.1"/>
    </source>
</evidence>
<comment type="cofactor">
    <cofactor evidence="1">
        <name>pyridoxal 5'-phosphate</name>
        <dbReference type="ChEBI" id="CHEBI:597326"/>
    </cofactor>
</comment>
<dbReference type="InterPro" id="IPR015424">
    <property type="entry name" value="PyrdxlP-dep_Trfase"/>
</dbReference>
<dbReference type="GO" id="GO:0005739">
    <property type="term" value="C:mitochondrion"/>
    <property type="evidence" value="ECO:0007669"/>
    <property type="project" value="TreeGrafter"/>
</dbReference>
<dbReference type="CDD" id="cd06454">
    <property type="entry name" value="KBL_like"/>
    <property type="match status" value="1"/>
</dbReference>
<dbReference type="Gene3D" id="3.90.1150.10">
    <property type="entry name" value="Aspartate Aminotransferase, domain 1"/>
    <property type="match status" value="1"/>
</dbReference>
<evidence type="ECO:0000256" key="1">
    <source>
        <dbReference type="ARBA" id="ARBA00001933"/>
    </source>
</evidence>
<evidence type="ECO:0000256" key="3">
    <source>
        <dbReference type="ARBA" id="ARBA00022679"/>
    </source>
</evidence>
<feature type="domain" description="Aminotransferase class I/classII large" evidence="6">
    <location>
        <begin position="45"/>
        <end position="388"/>
    </location>
</feature>
<dbReference type="AlphaFoldDB" id="A0A382DPK5"/>
<keyword evidence="5" id="KW-0012">Acyltransferase</keyword>
<dbReference type="Gene3D" id="3.40.640.10">
    <property type="entry name" value="Type I PLP-dependent aspartate aminotransferase-like (Major domain)"/>
    <property type="match status" value="1"/>
</dbReference>
<evidence type="ECO:0000256" key="5">
    <source>
        <dbReference type="ARBA" id="ARBA00023315"/>
    </source>
</evidence>
<gene>
    <name evidence="7" type="ORF">METZ01_LOCUS193234</name>
</gene>
<dbReference type="InterPro" id="IPR004839">
    <property type="entry name" value="Aminotransferase_I/II_large"/>
</dbReference>
<accession>A0A382DPK5</accession>
<protein>
    <recommendedName>
        <fullName evidence="6">Aminotransferase class I/classII large domain-containing protein</fullName>
    </recommendedName>
</protein>
<comment type="similarity">
    <text evidence="2">Belongs to the class-II pyridoxal-phosphate-dependent aminotransferase family.</text>
</comment>
<dbReference type="GO" id="GO:0030170">
    <property type="term" value="F:pyridoxal phosphate binding"/>
    <property type="evidence" value="ECO:0007669"/>
    <property type="project" value="InterPro"/>
</dbReference>
<dbReference type="EMBL" id="UINC01040466">
    <property type="protein sequence ID" value="SVB40380.1"/>
    <property type="molecule type" value="Genomic_DNA"/>
</dbReference>
<sequence length="400" mass="44085">MVPIDPFKKVIDTLKANGNYRVFNDVLREAGHFPNTIWYGKHNIKKVINWCSNDYLGMGQHKVVMDAMRTALETTGAGSGGTRNISGTSHYHVALEMELAKLHKKPASLLYTSAFVANEWTLISLKKIIPDIEFVSDSENHASIIVGIKNSRALKHIFEHNNLEDLEKKLKQVKGTPCVIFESVYSMDGDIGHIKEICDIADKYNAITFIDEVHAVGLYGHEGAGFLEKLGLQDRVDIVSGGCGKAFGVVGGYVAGDATVIDAIRSVSSGFIFTTSNSPVICAGALASVKFLRDDGGRELRQQHQQAASQLRKLLLDANIDMGTSTSHLIPVMVRDPIKCKKMSDALLLEHDIYVQPINSPTVKPGTERLRFAPTPLHSESIIYDLVDKLKKVMLQLENE</sequence>
<dbReference type="InterPro" id="IPR010961">
    <property type="entry name" value="4pyrrol_synth_NH2levulA_synth"/>
</dbReference>
<dbReference type="PANTHER" id="PTHR13693:SF102">
    <property type="entry name" value="2-AMINO-3-KETOBUTYRATE COENZYME A LIGASE, MITOCHONDRIAL"/>
    <property type="match status" value="1"/>
</dbReference>
<proteinExistence type="inferred from homology"/>
<evidence type="ECO:0000259" key="6">
    <source>
        <dbReference type="Pfam" id="PF00155"/>
    </source>
</evidence>
<dbReference type="GO" id="GO:0003870">
    <property type="term" value="F:5-aminolevulinate synthase activity"/>
    <property type="evidence" value="ECO:0007669"/>
    <property type="project" value="InterPro"/>
</dbReference>
<dbReference type="Pfam" id="PF00155">
    <property type="entry name" value="Aminotran_1_2"/>
    <property type="match status" value="1"/>
</dbReference>
<name>A0A382DPK5_9ZZZZ</name>
<keyword evidence="3" id="KW-0808">Transferase</keyword>
<keyword evidence="4" id="KW-0663">Pyridoxal phosphate</keyword>
<dbReference type="SUPFAM" id="SSF53383">
    <property type="entry name" value="PLP-dependent transferases"/>
    <property type="match status" value="1"/>
</dbReference>
<dbReference type="InterPro" id="IPR050087">
    <property type="entry name" value="AON_synthase_class-II"/>
</dbReference>
<reference evidence="7" key="1">
    <citation type="submission" date="2018-05" db="EMBL/GenBank/DDBJ databases">
        <authorList>
            <person name="Lanie J.A."/>
            <person name="Ng W.-L."/>
            <person name="Kazmierczak K.M."/>
            <person name="Andrzejewski T.M."/>
            <person name="Davidsen T.M."/>
            <person name="Wayne K.J."/>
            <person name="Tettelin H."/>
            <person name="Glass J.I."/>
            <person name="Rusch D."/>
            <person name="Podicherti R."/>
            <person name="Tsui H.-C.T."/>
            <person name="Winkler M.E."/>
        </authorList>
    </citation>
    <scope>NUCLEOTIDE SEQUENCE</scope>
</reference>